<gene>
    <name evidence="2" type="ORF">GBAR_LOCUS17855</name>
</gene>
<dbReference type="AlphaFoldDB" id="A0AA35WYK6"/>
<name>A0AA35WYK6_GEOBA</name>
<evidence type="ECO:0000256" key="1">
    <source>
        <dbReference type="SAM" id="Phobius"/>
    </source>
</evidence>
<keyword evidence="3" id="KW-1185">Reference proteome</keyword>
<reference evidence="2" key="1">
    <citation type="submission" date="2023-03" db="EMBL/GenBank/DDBJ databases">
        <authorList>
            <person name="Steffen K."/>
            <person name="Cardenas P."/>
        </authorList>
    </citation>
    <scope>NUCLEOTIDE SEQUENCE</scope>
</reference>
<keyword evidence="1" id="KW-0472">Membrane</keyword>
<evidence type="ECO:0000313" key="3">
    <source>
        <dbReference type="Proteomes" id="UP001174909"/>
    </source>
</evidence>
<proteinExistence type="predicted"/>
<keyword evidence="1" id="KW-1133">Transmembrane helix</keyword>
<comment type="caution">
    <text evidence="2">The sequence shown here is derived from an EMBL/GenBank/DDBJ whole genome shotgun (WGS) entry which is preliminary data.</text>
</comment>
<keyword evidence="1" id="KW-0812">Transmembrane</keyword>
<evidence type="ECO:0000313" key="2">
    <source>
        <dbReference type="EMBL" id="CAI8031465.1"/>
    </source>
</evidence>
<organism evidence="2 3">
    <name type="scientific">Geodia barretti</name>
    <name type="common">Barrett's horny sponge</name>
    <dbReference type="NCBI Taxonomy" id="519541"/>
    <lineage>
        <taxon>Eukaryota</taxon>
        <taxon>Metazoa</taxon>
        <taxon>Porifera</taxon>
        <taxon>Demospongiae</taxon>
        <taxon>Heteroscleromorpha</taxon>
        <taxon>Tetractinellida</taxon>
        <taxon>Astrophorina</taxon>
        <taxon>Geodiidae</taxon>
        <taxon>Geodia</taxon>
    </lineage>
</organism>
<protein>
    <submittedName>
        <fullName evidence="2">Uncharacterized protein</fullName>
    </submittedName>
</protein>
<accession>A0AA35WYK6</accession>
<dbReference type="Proteomes" id="UP001174909">
    <property type="component" value="Unassembled WGS sequence"/>
</dbReference>
<sequence>MTSSETTSHSQIALGKYIVPIIGHSMYTTLKNSLNCVSYVLYLCRAMLVEETHGDNFRHCDLCGNFVAVISLLFFFLVCYVVC</sequence>
<dbReference type="EMBL" id="CASHTH010002538">
    <property type="protein sequence ID" value="CAI8031465.1"/>
    <property type="molecule type" value="Genomic_DNA"/>
</dbReference>
<feature type="transmembrane region" description="Helical" evidence="1">
    <location>
        <begin position="64"/>
        <end position="82"/>
    </location>
</feature>